<evidence type="ECO:0000256" key="3">
    <source>
        <dbReference type="ARBA" id="ARBA00022723"/>
    </source>
</evidence>
<feature type="binding site" evidence="6">
    <location>
        <position position="85"/>
    </location>
    <ligand>
        <name>Mg(2+)</name>
        <dbReference type="ChEBI" id="CHEBI:18420"/>
        <label>1</label>
        <note>catalytic</note>
    </ligand>
</feature>
<dbReference type="PRINTS" id="PR01959">
    <property type="entry name" value="SBIMPHPHTASE"/>
</dbReference>
<keyword evidence="4 7" id="KW-0378">Hydrolase</keyword>
<dbReference type="EC" id="3.1.3.25" evidence="7"/>
<dbReference type="Pfam" id="PF00459">
    <property type="entry name" value="Inositol_P"/>
    <property type="match status" value="1"/>
</dbReference>
<dbReference type="PANTHER" id="PTHR20854:SF4">
    <property type="entry name" value="INOSITOL-1-MONOPHOSPHATASE-RELATED"/>
    <property type="match status" value="1"/>
</dbReference>
<sequence length="267" mass="30225">MNLEHITSEVCKIATEGGHFLAKERKVFQRNRVEEKNAHDYVSYVDKETEKLLVKKLSVLFPEAGFVTEEETIKTEEKDYCWVIDPLDGTTNFIHDNAPYCVSIALTYKSKPLIGVVYEVCREECFYAWKGGNAYLNGKQISVSATNDINKALVGLDLPYNDKEYKPLMNHLMDQLYGKASSIRVNGSAAMSLCYVAAGRFDIWCEAFIKPWDFMAGAIIVEEAGGRISNFEGQELLFNNHHIVASNNTVIHDEILALIQPFFSFIK</sequence>
<comment type="catalytic activity">
    <reaction evidence="1 7">
        <text>a myo-inositol phosphate + H2O = myo-inositol + phosphate</text>
        <dbReference type="Rhea" id="RHEA:24056"/>
        <dbReference type="ChEBI" id="CHEBI:15377"/>
        <dbReference type="ChEBI" id="CHEBI:17268"/>
        <dbReference type="ChEBI" id="CHEBI:43474"/>
        <dbReference type="ChEBI" id="CHEBI:84139"/>
        <dbReference type="EC" id="3.1.3.25"/>
    </reaction>
</comment>
<dbReference type="GO" id="GO:0007165">
    <property type="term" value="P:signal transduction"/>
    <property type="evidence" value="ECO:0007669"/>
    <property type="project" value="TreeGrafter"/>
</dbReference>
<evidence type="ECO:0000256" key="4">
    <source>
        <dbReference type="ARBA" id="ARBA00022801"/>
    </source>
</evidence>
<dbReference type="PANTHER" id="PTHR20854">
    <property type="entry name" value="INOSITOL MONOPHOSPHATASE"/>
    <property type="match status" value="1"/>
</dbReference>
<proteinExistence type="inferred from homology"/>
<dbReference type="RefSeq" id="WP_296938617.1">
    <property type="nucleotide sequence ID" value="NZ_LT599032.1"/>
</dbReference>
<evidence type="ECO:0000256" key="7">
    <source>
        <dbReference type="RuleBase" id="RU364068"/>
    </source>
</evidence>
<protein>
    <recommendedName>
        <fullName evidence="7">Inositol-1-monophosphatase</fullName>
        <ecNumber evidence="7">3.1.3.25</ecNumber>
    </recommendedName>
</protein>
<dbReference type="Gene3D" id="3.30.540.10">
    <property type="entry name" value="Fructose-1,6-Bisphosphatase, subunit A, domain 1"/>
    <property type="match status" value="1"/>
</dbReference>
<dbReference type="GO" id="GO:0008934">
    <property type="term" value="F:inositol monophosphate 1-phosphatase activity"/>
    <property type="evidence" value="ECO:0007669"/>
    <property type="project" value="InterPro"/>
</dbReference>
<evidence type="ECO:0000256" key="6">
    <source>
        <dbReference type="PIRSR" id="PIRSR600760-2"/>
    </source>
</evidence>
<name>A0A212J140_9BACT</name>
<feature type="binding site" evidence="6">
    <location>
        <position position="213"/>
    </location>
    <ligand>
        <name>Mg(2+)</name>
        <dbReference type="ChEBI" id="CHEBI:18420"/>
        <label>1</label>
        <note>catalytic</note>
    </ligand>
</feature>
<keyword evidence="3 6" id="KW-0479">Metal-binding</keyword>
<dbReference type="FunFam" id="3.30.540.10:FF:000003">
    <property type="entry name" value="Inositol-1-monophosphatase"/>
    <property type="match status" value="1"/>
</dbReference>
<evidence type="ECO:0000256" key="1">
    <source>
        <dbReference type="ARBA" id="ARBA00001033"/>
    </source>
</evidence>
<feature type="binding site" evidence="6">
    <location>
        <position position="88"/>
    </location>
    <ligand>
        <name>Mg(2+)</name>
        <dbReference type="ChEBI" id="CHEBI:18420"/>
        <label>1</label>
        <note>catalytic</note>
    </ligand>
</feature>
<dbReference type="InterPro" id="IPR020583">
    <property type="entry name" value="Inositol_monoP_metal-BS"/>
</dbReference>
<dbReference type="EMBL" id="FLUM01000001">
    <property type="protein sequence ID" value="SBV92885.1"/>
    <property type="molecule type" value="Genomic_DNA"/>
</dbReference>
<dbReference type="AlphaFoldDB" id="A0A212J140"/>
<dbReference type="Gene3D" id="3.40.190.80">
    <property type="match status" value="1"/>
</dbReference>
<feature type="binding site" evidence="6">
    <location>
        <position position="87"/>
    </location>
    <ligand>
        <name>Mg(2+)</name>
        <dbReference type="ChEBI" id="CHEBI:18420"/>
        <label>1</label>
        <note>catalytic</note>
    </ligand>
</feature>
<dbReference type="GO" id="GO:0046872">
    <property type="term" value="F:metal ion binding"/>
    <property type="evidence" value="ECO:0007669"/>
    <property type="project" value="UniProtKB-KW"/>
</dbReference>
<organism evidence="8">
    <name type="scientific">uncultured Dysgonomonas sp</name>
    <dbReference type="NCBI Taxonomy" id="206096"/>
    <lineage>
        <taxon>Bacteria</taxon>
        <taxon>Pseudomonadati</taxon>
        <taxon>Bacteroidota</taxon>
        <taxon>Bacteroidia</taxon>
        <taxon>Bacteroidales</taxon>
        <taxon>Dysgonomonadaceae</taxon>
        <taxon>Dysgonomonas</taxon>
        <taxon>environmental samples</taxon>
    </lineage>
</organism>
<accession>A0A212J140</accession>
<dbReference type="InterPro" id="IPR033942">
    <property type="entry name" value="IMPase"/>
</dbReference>
<dbReference type="SUPFAM" id="SSF56655">
    <property type="entry name" value="Carbohydrate phosphatase"/>
    <property type="match status" value="1"/>
</dbReference>
<evidence type="ECO:0000256" key="2">
    <source>
        <dbReference type="ARBA" id="ARBA00001946"/>
    </source>
</evidence>
<reference evidence="8" key="1">
    <citation type="submission" date="2016-04" db="EMBL/GenBank/DDBJ databases">
        <authorList>
            <person name="Evans L.H."/>
            <person name="Alamgir A."/>
            <person name="Owens N."/>
            <person name="Weber N.D."/>
            <person name="Virtaneva K."/>
            <person name="Barbian K."/>
            <person name="Babar A."/>
            <person name="Rosenke K."/>
        </authorList>
    </citation>
    <scope>NUCLEOTIDE SEQUENCE</scope>
    <source>
        <strain evidence="8">86-1</strain>
    </source>
</reference>
<evidence type="ECO:0000313" key="8">
    <source>
        <dbReference type="EMBL" id="SBV92885.1"/>
    </source>
</evidence>
<keyword evidence="5 6" id="KW-0460">Magnesium</keyword>
<comment type="similarity">
    <text evidence="7">Belongs to the inositol monophosphatase superfamily.</text>
</comment>
<dbReference type="CDD" id="cd01639">
    <property type="entry name" value="IMPase"/>
    <property type="match status" value="1"/>
</dbReference>
<dbReference type="PROSITE" id="PS00629">
    <property type="entry name" value="IMP_1"/>
    <property type="match status" value="1"/>
</dbReference>
<comment type="cofactor">
    <cofactor evidence="2 6 7">
        <name>Mg(2+)</name>
        <dbReference type="ChEBI" id="CHEBI:18420"/>
    </cofactor>
</comment>
<feature type="binding site" evidence="6">
    <location>
        <position position="69"/>
    </location>
    <ligand>
        <name>Mg(2+)</name>
        <dbReference type="ChEBI" id="CHEBI:18420"/>
        <label>1</label>
        <note>catalytic</note>
    </ligand>
</feature>
<dbReference type="InterPro" id="IPR022337">
    <property type="entry name" value="Inositol_monophosphatase_SuhB"/>
</dbReference>
<evidence type="ECO:0000256" key="5">
    <source>
        <dbReference type="ARBA" id="ARBA00022842"/>
    </source>
</evidence>
<dbReference type="GO" id="GO:0006020">
    <property type="term" value="P:inositol metabolic process"/>
    <property type="evidence" value="ECO:0007669"/>
    <property type="project" value="TreeGrafter"/>
</dbReference>
<dbReference type="InterPro" id="IPR000760">
    <property type="entry name" value="Inositol_monophosphatase-like"/>
</dbReference>
<dbReference type="PRINTS" id="PR00377">
    <property type="entry name" value="IMPHPHTASES"/>
</dbReference>
<gene>
    <name evidence="8" type="primary">suhB</name>
    <name evidence="8" type="ORF">KL86DYS1_10724</name>
</gene>